<dbReference type="Pfam" id="PF02517">
    <property type="entry name" value="Rce1-like"/>
    <property type="match status" value="1"/>
</dbReference>
<feature type="transmembrane region" description="Helical" evidence="1">
    <location>
        <begin position="20"/>
        <end position="41"/>
    </location>
</feature>
<dbReference type="GO" id="GO:0080120">
    <property type="term" value="P:CAAX-box protein maturation"/>
    <property type="evidence" value="ECO:0007669"/>
    <property type="project" value="UniProtKB-ARBA"/>
</dbReference>
<dbReference type="InterPro" id="IPR003675">
    <property type="entry name" value="Rce1/LyrA-like_dom"/>
</dbReference>
<keyword evidence="1" id="KW-0472">Membrane</keyword>
<keyword evidence="3" id="KW-0645">Protease</keyword>
<gene>
    <name evidence="3" type="ORF">HYG87_00920</name>
</gene>
<evidence type="ECO:0000259" key="2">
    <source>
        <dbReference type="Pfam" id="PF02517"/>
    </source>
</evidence>
<organism evidence="3 4">
    <name type="scientific">Methanobacterium alkalithermotolerans</name>
    <dbReference type="NCBI Taxonomy" id="2731220"/>
    <lineage>
        <taxon>Archaea</taxon>
        <taxon>Methanobacteriati</taxon>
        <taxon>Methanobacteriota</taxon>
        <taxon>Methanomada group</taxon>
        <taxon>Methanobacteria</taxon>
        <taxon>Methanobacteriales</taxon>
        <taxon>Methanobacteriaceae</taxon>
        <taxon>Methanobacterium</taxon>
    </lineage>
</organism>
<keyword evidence="4" id="KW-1185">Reference proteome</keyword>
<feature type="transmembrane region" description="Helical" evidence="1">
    <location>
        <begin position="130"/>
        <end position="149"/>
    </location>
</feature>
<keyword evidence="3" id="KW-0482">Metalloprotease</keyword>
<name>A0A8T8K4M7_9EURY</name>
<proteinExistence type="predicted"/>
<feature type="transmembrane region" description="Helical" evidence="1">
    <location>
        <begin position="61"/>
        <end position="77"/>
    </location>
</feature>
<dbReference type="PANTHER" id="PTHR35797:SF1">
    <property type="entry name" value="PROTEASE"/>
    <property type="match status" value="1"/>
</dbReference>
<dbReference type="OrthoDB" id="28575at2157"/>
<evidence type="ECO:0000256" key="1">
    <source>
        <dbReference type="SAM" id="Phobius"/>
    </source>
</evidence>
<feature type="transmembrane region" description="Helical" evidence="1">
    <location>
        <begin position="232"/>
        <end position="253"/>
    </location>
</feature>
<dbReference type="RefSeq" id="WP_211533369.1">
    <property type="nucleotide sequence ID" value="NZ_CP058560.1"/>
</dbReference>
<dbReference type="InterPro" id="IPR042150">
    <property type="entry name" value="MmRce1-like"/>
</dbReference>
<feature type="transmembrane region" description="Helical" evidence="1">
    <location>
        <begin position="259"/>
        <end position="277"/>
    </location>
</feature>
<dbReference type="GO" id="GO:0004175">
    <property type="term" value="F:endopeptidase activity"/>
    <property type="evidence" value="ECO:0007669"/>
    <property type="project" value="UniProtKB-ARBA"/>
</dbReference>
<dbReference type="EMBL" id="CP058560">
    <property type="protein sequence ID" value="QUH22425.1"/>
    <property type="molecule type" value="Genomic_DNA"/>
</dbReference>
<sequence length="292" mass="33275">MNSNTTQPPEPVQVSEKRNLYLFFIITFLFSWFFWIPPILIGQGIPFPSILADFFLGPFNLGAWGPFVAAFLLTYYNKGKNGVIQLLKRGVDYKFHKIWYLPILLLMPFITGAALLIASVLGDPLPNLSIFYEPWLILFWFFYLLLLGGPLQEEFGWRGYALDRLQSSRSALTSSIILGVVWAVWHFPLNFGTGAAGPQYGMALSLFIGALITMSLMSILFTWIYNNTGRSILAVLLFHASLNLSTFILFPVFEVQSALLFYLILMLVTVVMVLIIWGRKTLMKDKKFRVKE</sequence>
<accession>A0A8T8K4M7</accession>
<keyword evidence="1" id="KW-1133">Transmembrane helix</keyword>
<keyword evidence="1" id="KW-0812">Transmembrane</keyword>
<evidence type="ECO:0000313" key="4">
    <source>
        <dbReference type="Proteomes" id="UP000681041"/>
    </source>
</evidence>
<dbReference type="AlphaFoldDB" id="A0A8T8K4M7"/>
<dbReference type="PANTHER" id="PTHR35797">
    <property type="entry name" value="PROTEASE-RELATED"/>
    <property type="match status" value="1"/>
</dbReference>
<protein>
    <submittedName>
        <fullName evidence="3">CPBP family intramembrane metalloprotease</fullName>
    </submittedName>
</protein>
<feature type="transmembrane region" description="Helical" evidence="1">
    <location>
        <begin position="170"/>
        <end position="188"/>
    </location>
</feature>
<dbReference type="GeneID" id="64819282"/>
<dbReference type="GO" id="GO:0008237">
    <property type="term" value="F:metallopeptidase activity"/>
    <property type="evidence" value="ECO:0007669"/>
    <property type="project" value="UniProtKB-KW"/>
</dbReference>
<evidence type="ECO:0000313" key="3">
    <source>
        <dbReference type="EMBL" id="QUH22425.1"/>
    </source>
</evidence>
<reference evidence="3" key="1">
    <citation type="submission" date="2020-07" db="EMBL/GenBank/DDBJ databases">
        <title>Methanobacterium. sp. MethCan genome.</title>
        <authorList>
            <person name="Postec A."/>
            <person name="Quemeneur M."/>
        </authorList>
    </citation>
    <scope>NUCLEOTIDE SEQUENCE</scope>
    <source>
        <strain evidence="3">MethCAN</strain>
    </source>
</reference>
<dbReference type="KEGG" id="meme:HYG87_00920"/>
<feature type="transmembrane region" description="Helical" evidence="1">
    <location>
        <begin position="200"/>
        <end position="225"/>
    </location>
</feature>
<feature type="domain" description="CAAX prenyl protease 2/Lysostaphin resistance protein A-like" evidence="2">
    <location>
        <begin position="138"/>
        <end position="244"/>
    </location>
</feature>
<keyword evidence="3" id="KW-0378">Hydrolase</keyword>
<dbReference type="Proteomes" id="UP000681041">
    <property type="component" value="Chromosome"/>
</dbReference>
<feature type="transmembrane region" description="Helical" evidence="1">
    <location>
        <begin position="98"/>
        <end position="118"/>
    </location>
</feature>